<evidence type="ECO:0000313" key="15">
    <source>
        <dbReference type="EMBL" id="KIJ27343.1"/>
    </source>
</evidence>
<feature type="domain" description="Helicase ATP-binding" evidence="13">
    <location>
        <begin position="137"/>
        <end position="289"/>
    </location>
</feature>
<reference evidence="15 16" key="1">
    <citation type="submission" date="2014-06" db="EMBL/GenBank/DDBJ databases">
        <title>Evolutionary Origins and Diversification of the Mycorrhizal Mutualists.</title>
        <authorList>
            <consortium name="DOE Joint Genome Institute"/>
            <consortium name="Mycorrhizal Genomics Consortium"/>
            <person name="Kohler A."/>
            <person name="Kuo A."/>
            <person name="Nagy L.G."/>
            <person name="Floudas D."/>
            <person name="Copeland A."/>
            <person name="Barry K.W."/>
            <person name="Cichocki N."/>
            <person name="Veneault-Fourrey C."/>
            <person name="LaButti K."/>
            <person name="Lindquist E.A."/>
            <person name="Lipzen A."/>
            <person name="Lundell T."/>
            <person name="Morin E."/>
            <person name="Murat C."/>
            <person name="Riley R."/>
            <person name="Ohm R."/>
            <person name="Sun H."/>
            <person name="Tunlid A."/>
            <person name="Henrissat B."/>
            <person name="Grigoriev I.V."/>
            <person name="Hibbett D.S."/>
            <person name="Martin F."/>
        </authorList>
    </citation>
    <scope>NUCLEOTIDE SEQUENCE [LARGE SCALE GENOMIC DNA]</scope>
    <source>
        <strain evidence="15 16">SS14</strain>
    </source>
</reference>
<feature type="compositionally biased region" description="Acidic residues" evidence="12">
    <location>
        <begin position="709"/>
        <end position="729"/>
    </location>
</feature>
<keyword evidence="9 11" id="KW-0539">Nucleus</keyword>
<dbReference type="InterPro" id="IPR001650">
    <property type="entry name" value="Helicase_C-like"/>
</dbReference>
<accession>A0A0C9TDP7</accession>
<protein>
    <recommendedName>
        <fullName evidence="11">ATP-dependent DNA helicase</fullName>
        <ecNumber evidence="11">5.6.2.4</ecNumber>
    </recommendedName>
</protein>
<evidence type="ECO:0000313" key="16">
    <source>
        <dbReference type="Proteomes" id="UP000054279"/>
    </source>
</evidence>
<dbReference type="Pfam" id="PF00270">
    <property type="entry name" value="DEAD"/>
    <property type="match status" value="1"/>
</dbReference>
<comment type="subcellular location">
    <subcellularLocation>
        <location evidence="11">Nucleus</location>
    </subcellularLocation>
</comment>
<dbReference type="GO" id="GO:0005634">
    <property type="term" value="C:nucleus"/>
    <property type="evidence" value="ECO:0007669"/>
    <property type="project" value="UniProtKB-SubCell"/>
</dbReference>
<dbReference type="Pfam" id="PF00271">
    <property type="entry name" value="Helicase_C"/>
    <property type="match status" value="1"/>
</dbReference>
<comment type="catalytic activity">
    <reaction evidence="11">
        <text>ATP + H2O = ADP + phosphate + H(+)</text>
        <dbReference type="Rhea" id="RHEA:13065"/>
        <dbReference type="ChEBI" id="CHEBI:15377"/>
        <dbReference type="ChEBI" id="CHEBI:15378"/>
        <dbReference type="ChEBI" id="CHEBI:30616"/>
        <dbReference type="ChEBI" id="CHEBI:43474"/>
        <dbReference type="ChEBI" id="CHEBI:456216"/>
    </reaction>
</comment>
<dbReference type="PROSITE" id="PS00690">
    <property type="entry name" value="DEAH_ATP_HELICASE"/>
    <property type="match status" value="1"/>
</dbReference>
<evidence type="ECO:0000256" key="11">
    <source>
        <dbReference type="RuleBase" id="RU364117"/>
    </source>
</evidence>
<dbReference type="PROSITE" id="PS51194">
    <property type="entry name" value="HELICASE_CTER"/>
    <property type="match status" value="1"/>
</dbReference>
<sequence length="795" mass="86878">MATMIQGSSKDGEIPSYIRKKNLNIQISAVDAEITSIDAEIVKLQKLRGTLIEERNGLVKQINELDSSSTRGDNTSSKGKKHGTGINYDDEFEWTVPMKARMKAVFGIDDFRLCQNAVCNSNMDNRDIVCVMPTGNLPALLSPGCTLVISPLISLITDQILHLREAGVEVVKLTGSTTKEESRDATYRLVHETGGKEIKLCYVTPEKIAKSKSFISILEKMNSAGRLARIVIDEAHCVSQLGHDFRPDYKKLSILRTLFPRVPILALSATCPPAVLKDLLHVLRLKAVVDGSNAPPEGTVYFSAPLYRKNLHYKVLPKPGAAGAVIQTMADYILKNHRTDSGIIYCLSKKDTETVAEGIAKASGGKIQTGVYHADVQDRQKEGLHKKWRQGEIQVVCATIAFGMGIDMATVRFVLHHSKSMDGFYQESGRAGRDGKDADCVLYYRGQDATRLTALTCGEVGGQEKLHDMLRFAQNVTECRKVLFANYFSASSSLSLSSWTSSTAGALTRCGHCDNCTRDPETLDKRDVTLESWQILKIMHEIESQGGRVTLGMLADLIRGAGGGSFAVSGGGRKGKGKSKEKADLDLDAIAGGKVALSKDDAETLLIQLLLSHHFKEDFHSTSYSINVYLLSGPQAMRLTRLSREEIDGGQGQRIECTFLKKPGRKTASGSKGKVSKPRKSTDGMSQAKLDLALASGSSKKKRKGATSSDEEVSEDESEEPGEFDDFIVDDMPLSPQPKRGSKRSLALTLPDSSPTRLSDNDIWSFNLDDPPSKRRRRAPKSGPMADDEVVVISD</sequence>
<dbReference type="Gene3D" id="3.40.50.300">
    <property type="entry name" value="P-loop containing nucleotide triphosphate hydrolases"/>
    <property type="match status" value="2"/>
</dbReference>
<dbReference type="InterPro" id="IPR004589">
    <property type="entry name" value="DNA_helicase_ATP-dep_RecQ"/>
</dbReference>
<evidence type="ECO:0000256" key="7">
    <source>
        <dbReference type="ARBA" id="ARBA00023125"/>
    </source>
</evidence>
<dbReference type="InterPro" id="IPR036388">
    <property type="entry name" value="WH-like_DNA-bd_sf"/>
</dbReference>
<dbReference type="GO" id="GO:0003677">
    <property type="term" value="F:DNA binding"/>
    <property type="evidence" value="ECO:0007669"/>
    <property type="project" value="UniProtKB-KW"/>
</dbReference>
<dbReference type="GO" id="GO:0046872">
    <property type="term" value="F:metal ion binding"/>
    <property type="evidence" value="ECO:0007669"/>
    <property type="project" value="UniProtKB-KW"/>
</dbReference>
<dbReference type="Proteomes" id="UP000054279">
    <property type="component" value="Unassembled WGS sequence"/>
</dbReference>
<evidence type="ECO:0000256" key="5">
    <source>
        <dbReference type="ARBA" id="ARBA00022806"/>
    </source>
</evidence>
<dbReference type="HOGENOM" id="CLU_001103_12_5_1"/>
<gene>
    <name evidence="15" type="ORF">M422DRAFT_37824</name>
</gene>
<evidence type="ECO:0000259" key="13">
    <source>
        <dbReference type="PROSITE" id="PS51192"/>
    </source>
</evidence>
<dbReference type="NCBIfam" id="TIGR00614">
    <property type="entry name" value="recQ_fam"/>
    <property type="match status" value="1"/>
</dbReference>
<dbReference type="EMBL" id="KN837338">
    <property type="protein sequence ID" value="KIJ27343.1"/>
    <property type="molecule type" value="Genomic_DNA"/>
</dbReference>
<feature type="compositionally biased region" description="Acidic residues" evidence="12">
    <location>
        <begin position="786"/>
        <end position="795"/>
    </location>
</feature>
<dbReference type="GO" id="GO:0043138">
    <property type="term" value="F:3'-5' DNA helicase activity"/>
    <property type="evidence" value="ECO:0007669"/>
    <property type="project" value="UniProtKB-EC"/>
</dbReference>
<evidence type="ECO:0000256" key="3">
    <source>
        <dbReference type="ARBA" id="ARBA00022741"/>
    </source>
</evidence>
<dbReference type="GO" id="GO:0009378">
    <property type="term" value="F:four-way junction helicase activity"/>
    <property type="evidence" value="ECO:0007669"/>
    <property type="project" value="TreeGrafter"/>
</dbReference>
<dbReference type="SUPFAM" id="SSF52540">
    <property type="entry name" value="P-loop containing nucleoside triphosphate hydrolases"/>
    <property type="match status" value="1"/>
</dbReference>
<evidence type="ECO:0000256" key="9">
    <source>
        <dbReference type="ARBA" id="ARBA00023242"/>
    </source>
</evidence>
<dbReference type="SMART" id="SM00490">
    <property type="entry name" value="HELICc"/>
    <property type="match status" value="1"/>
</dbReference>
<feature type="compositionally biased region" description="Polar residues" evidence="12">
    <location>
        <begin position="751"/>
        <end position="764"/>
    </location>
</feature>
<name>A0A0C9TDP7_SPHS4</name>
<comment type="similarity">
    <text evidence="1 11">Belongs to the helicase family. RecQ subfamily.</text>
</comment>
<comment type="catalytic activity">
    <reaction evidence="10 11">
        <text>Couples ATP hydrolysis with the unwinding of duplex DNA by translocating in the 3'-5' direction.</text>
        <dbReference type="EC" id="5.6.2.4"/>
    </reaction>
</comment>
<keyword evidence="6 11" id="KW-0067">ATP-binding</keyword>
<dbReference type="GO" id="GO:0016887">
    <property type="term" value="F:ATP hydrolysis activity"/>
    <property type="evidence" value="ECO:0007669"/>
    <property type="project" value="RHEA"/>
</dbReference>
<keyword evidence="2" id="KW-0479">Metal-binding</keyword>
<evidence type="ECO:0000256" key="4">
    <source>
        <dbReference type="ARBA" id="ARBA00022801"/>
    </source>
</evidence>
<dbReference type="GO" id="GO:0005524">
    <property type="term" value="F:ATP binding"/>
    <property type="evidence" value="ECO:0007669"/>
    <property type="project" value="UniProtKB-KW"/>
</dbReference>
<dbReference type="InterPro" id="IPR002464">
    <property type="entry name" value="DNA/RNA_helicase_DEAH_CS"/>
</dbReference>
<keyword evidence="7" id="KW-0238">DNA-binding</keyword>
<dbReference type="InterPro" id="IPR014001">
    <property type="entry name" value="Helicase_ATP-bd"/>
</dbReference>
<dbReference type="SMART" id="SM00487">
    <property type="entry name" value="DEXDc"/>
    <property type="match status" value="1"/>
</dbReference>
<evidence type="ECO:0000256" key="10">
    <source>
        <dbReference type="ARBA" id="ARBA00034617"/>
    </source>
</evidence>
<dbReference type="GO" id="GO:0005737">
    <property type="term" value="C:cytoplasm"/>
    <property type="evidence" value="ECO:0007669"/>
    <property type="project" value="TreeGrafter"/>
</dbReference>
<feature type="region of interest" description="Disordered" evidence="12">
    <location>
        <begin position="63"/>
        <end position="82"/>
    </location>
</feature>
<keyword evidence="3 11" id="KW-0547">Nucleotide-binding</keyword>
<evidence type="ECO:0000256" key="6">
    <source>
        <dbReference type="ARBA" id="ARBA00022840"/>
    </source>
</evidence>
<dbReference type="InterPro" id="IPR027417">
    <property type="entry name" value="P-loop_NTPase"/>
</dbReference>
<evidence type="ECO:0000256" key="2">
    <source>
        <dbReference type="ARBA" id="ARBA00022723"/>
    </source>
</evidence>
<feature type="domain" description="Helicase C-terminal" evidence="14">
    <location>
        <begin position="328"/>
        <end position="477"/>
    </location>
</feature>
<keyword evidence="4 11" id="KW-0378">Hydrolase</keyword>
<keyword evidence="5 11" id="KW-0347">Helicase</keyword>
<organism evidence="15 16">
    <name type="scientific">Sphaerobolus stellatus (strain SS14)</name>
    <dbReference type="NCBI Taxonomy" id="990650"/>
    <lineage>
        <taxon>Eukaryota</taxon>
        <taxon>Fungi</taxon>
        <taxon>Dikarya</taxon>
        <taxon>Basidiomycota</taxon>
        <taxon>Agaricomycotina</taxon>
        <taxon>Agaricomycetes</taxon>
        <taxon>Phallomycetidae</taxon>
        <taxon>Geastrales</taxon>
        <taxon>Sphaerobolaceae</taxon>
        <taxon>Sphaerobolus</taxon>
    </lineage>
</organism>
<dbReference type="EC" id="5.6.2.4" evidence="11"/>
<dbReference type="PANTHER" id="PTHR13710:SF105">
    <property type="entry name" value="ATP-DEPENDENT DNA HELICASE Q1"/>
    <property type="match status" value="1"/>
</dbReference>
<evidence type="ECO:0000256" key="8">
    <source>
        <dbReference type="ARBA" id="ARBA00023235"/>
    </source>
</evidence>
<proteinExistence type="inferred from homology"/>
<evidence type="ECO:0000259" key="14">
    <source>
        <dbReference type="PROSITE" id="PS51194"/>
    </source>
</evidence>
<feature type="compositionally biased region" description="Polar residues" evidence="12">
    <location>
        <begin position="64"/>
        <end position="77"/>
    </location>
</feature>
<dbReference type="GO" id="GO:0005694">
    <property type="term" value="C:chromosome"/>
    <property type="evidence" value="ECO:0007669"/>
    <property type="project" value="TreeGrafter"/>
</dbReference>
<evidence type="ECO:0000256" key="1">
    <source>
        <dbReference type="ARBA" id="ARBA00005446"/>
    </source>
</evidence>
<dbReference type="Gene3D" id="1.10.10.10">
    <property type="entry name" value="Winged helix-like DNA-binding domain superfamily/Winged helix DNA-binding domain"/>
    <property type="match status" value="1"/>
</dbReference>
<keyword evidence="8" id="KW-0413">Isomerase</keyword>
<dbReference type="Pfam" id="PF16124">
    <property type="entry name" value="RecQ_Zn_bind"/>
    <property type="match status" value="1"/>
</dbReference>
<dbReference type="OrthoDB" id="10261556at2759"/>
<dbReference type="PROSITE" id="PS51192">
    <property type="entry name" value="HELICASE_ATP_BIND_1"/>
    <property type="match status" value="1"/>
</dbReference>
<feature type="region of interest" description="Disordered" evidence="12">
    <location>
        <begin position="659"/>
        <end position="795"/>
    </location>
</feature>
<dbReference type="GO" id="GO:0000724">
    <property type="term" value="P:double-strand break repair via homologous recombination"/>
    <property type="evidence" value="ECO:0007669"/>
    <property type="project" value="TreeGrafter"/>
</dbReference>
<dbReference type="InterPro" id="IPR011545">
    <property type="entry name" value="DEAD/DEAH_box_helicase_dom"/>
</dbReference>
<dbReference type="InterPro" id="IPR032284">
    <property type="entry name" value="RecQ_Zn-bd"/>
</dbReference>
<feature type="compositionally biased region" description="Low complexity" evidence="12">
    <location>
        <begin position="688"/>
        <end position="698"/>
    </location>
</feature>
<dbReference type="PANTHER" id="PTHR13710">
    <property type="entry name" value="DNA HELICASE RECQ FAMILY MEMBER"/>
    <property type="match status" value="1"/>
</dbReference>
<keyword evidence="16" id="KW-1185">Reference proteome</keyword>
<evidence type="ECO:0000256" key="12">
    <source>
        <dbReference type="SAM" id="MobiDB-lite"/>
    </source>
</evidence>
<dbReference type="AlphaFoldDB" id="A0A0C9TDP7"/>